<evidence type="ECO:0000256" key="1">
    <source>
        <dbReference type="SAM" id="MobiDB-lite"/>
    </source>
</evidence>
<name>A0AAD5V546_9APHY</name>
<evidence type="ECO:0000313" key="3">
    <source>
        <dbReference type="Proteomes" id="UP001212997"/>
    </source>
</evidence>
<keyword evidence="3" id="KW-1185">Reference proteome</keyword>
<dbReference type="AlphaFoldDB" id="A0AAD5V546"/>
<comment type="caution">
    <text evidence="2">The sequence shown here is derived from an EMBL/GenBank/DDBJ whole genome shotgun (WGS) entry which is preliminary data.</text>
</comment>
<organism evidence="2 3">
    <name type="scientific">Meripilus lineatus</name>
    <dbReference type="NCBI Taxonomy" id="2056292"/>
    <lineage>
        <taxon>Eukaryota</taxon>
        <taxon>Fungi</taxon>
        <taxon>Dikarya</taxon>
        <taxon>Basidiomycota</taxon>
        <taxon>Agaricomycotina</taxon>
        <taxon>Agaricomycetes</taxon>
        <taxon>Polyporales</taxon>
        <taxon>Meripilaceae</taxon>
        <taxon>Meripilus</taxon>
    </lineage>
</organism>
<dbReference type="EMBL" id="JANAWD010000170">
    <property type="protein sequence ID" value="KAJ3484941.1"/>
    <property type="molecule type" value="Genomic_DNA"/>
</dbReference>
<feature type="compositionally biased region" description="Polar residues" evidence="1">
    <location>
        <begin position="60"/>
        <end position="71"/>
    </location>
</feature>
<sequence length="144" mass="15640">MGRTNSVTYPLGAQTACPLHSGVQPESSSRSICTCNGAVGDGNVSVYQPSKKRDIDDNHTYTSQPTNVPTSPSVAEVLKGYNLSDLTPKAYRCFLSEFRKYYSRASQPSNGKSISGQAADVWANLPVKNQLVYYRRVIETNGGV</sequence>
<gene>
    <name evidence="2" type="ORF">NLI96_g5302</name>
</gene>
<reference evidence="2" key="1">
    <citation type="submission" date="2022-07" db="EMBL/GenBank/DDBJ databases">
        <title>Genome Sequence of Physisporinus lineatus.</title>
        <authorList>
            <person name="Buettner E."/>
        </authorList>
    </citation>
    <scope>NUCLEOTIDE SEQUENCE</scope>
    <source>
        <strain evidence="2">VT162</strain>
    </source>
</reference>
<evidence type="ECO:0000313" key="2">
    <source>
        <dbReference type="EMBL" id="KAJ3484941.1"/>
    </source>
</evidence>
<protein>
    <submittedName>
        <fullName evidence="2">Uncharacterized protein</fullName>
    </submittedName>
</protein>
<dbReference type="Proteomes" id="UP001212997">
    <property type="component" value="Unassembled WGS sequence"/>
</dbReference>
<proteinExistence type="predicted"/>
<accession>A0AAD5V546</accession>
<feature type="region of interest" description="Disordered" evidence="1">
    <location>
        <begin position="46"/>
        <end position="71"/>
    </location>
</feature>